<dbReference type="SUPFAM" id="SSF46689">
    <property type="entry name" value="Homeodomain-like"/>
    <property type="match status" value="2"/>
</dbReference>
<keyword evidence="6" id="KW-1185">Reference proteome</keyword>
<dbReference type="Proteomes" id="UP001282284">
    <property type="component" value="Unassembled WGS sequence"/>
</dbReference>
<dbReference type="SMART" id="SM00871">
    <property type="entry name" value="AraC_E_bind"/>
    <property type="match status" value="1"/>
</dbReference>
<evidence type="ECO:0000313" key="5">
    <source>
        <dbReference type="EMBL" id="MDW0114301.1"/>
    </source>
</evidence>
<dbReference type="Pfam" id="PF12833">
    <property type="entry name" value="HTH_18"/>
    <property type="match status" value="1"/>
</dbReference>
<evidence type="ECO:0000256" key="1">
    <source>
        <dbReference type="ARBA" id="ARBA00023015"/>
    </source>
</evidence>
<evidence type="ECO:0000256" key="3">
    <source>
        <dbReference type="ARBA" id="ARBA00023163"/>
    </source>
</evidence>
<dbReference type="InterPro" id="IPR029442">
    <property type="entry name" value="GyrI-like"/>
</dbReference>
<evidence type="ECO:0000256" key="2">
    <source>
        <dbReference type="ARBA" id="ARBA00023125"/>
    </source>
</evidence>
<protein>
    <submittedName>
        <fullName evidence="5">Helix-turn-helix domain-containing protein</fullName>
    </submittedName>
</protein>
<name>A0ABU4GBE8_9BACL</name>
<accession>A0ABU4GBE8</accession>
<dbReference type="EMBL" id="JAUBDI010000015">
    <property type="protein sequence ID" value="MDW0114301.1"/>
    <property type="molecule type" value="Genomic_DNA"/>
</dbReference>
<dbReference type="InterPro" id="IPR011256">
    <property type="entry name" value="Reg_factor_effector_dom_sf"/>
</dbReference>
<gene>
    <name evidence="5" type="ORF">QT711_13975</name>
</gene>
<dbReference type="PROSITE" id="PS00041">
    <property type="entry name" value="HTH_ARAC_FAMILY_1"/>
    <property type="match status" value="1"/>
</dbReference>
<dbReference type="Pfam" id="PF06445">
    <property type="entry name" value="GyrI-like"/>
    <property type="match status" value="1"/>
</dbReference>
<sequence length="314" mass="36737">MNYSNEQHRLINRVITYIDENIHEPLPLERLAKVSTYSPFHFQRLFKEIIGETPASYVKRLRLENAAHLLIYEQHLPITQIAQISGYSSLSAFTYSFTSYYETSPKSWREGAYLQKFPREYYESKKSKQVRINQEASTDTSQYNEFKWLDLSKVRVAELSPCLTVNRYRIGTYTKGIPCVWEELYRWSNTRNLIGKNTMMIGVPRSNPYITPPERSRYDCRIVIEDPESPVLEGEEIYQFSGGKYVLYPFEQPIDYHDRNTLIECYSELYSYWLPISGYKYLGNPIELVAINEKDGTLALSCMIQAIALAIEPK</sequence>
<evidence type="ECO:0000259" key="4">
    <source>
        <dbReference type="PROSITE" id="PS01124"/>
    </source>
</evidence>
<dbReference type="InterPro" id="IPR010499">
    <property type="entry name" value="AraC_E-bd"/>
</dbReference>
<dbReference type="InterPro" id="IPR018060">
    <property type="entry name" value="HTH_AraC"/>
</dbReference>
<dbReference type="SUPFAM" id="SSF55136">
    <property type="entry name" value="Probable bacterial effector-binding domain"/>
    <property type="match status" value="1"/>
</dbReference>
<dbReference type="RefSeq" id="WP_317945245.1">
    <property type="nucleotide sequence ID" value="NZ_JAUBDI010000015.1"/>
</dbReference>
<evidence type="ECO:0000313" key="6">
    <source>
        <dbReference type="Proteomes" id="UP001282284"/>
    </source>
</evidence>
<proteinExistence type="predicted"/>
<dbReference type="PANTHER" id="PTHR40055:SF1">
    <property type="entry name" value="TRANSCRIPTIONAL REGULATOR YGIV-RELATED"/>
    <property type="match status" value="1"/>
</dbReference>
<comment type="caution">
    <text evidence="5">The sequence shown here is derived from an EMBL/GenBank/DDBJ whole genome shotgun (WGS) entry which is preliminary data.</text>
</comment>
<feature type="domain" description="HTH araC/xylS-type" evidence="4">
    <location>
        <begin position="12"/>
        <end position="111"/>
    </location>
</feature>
<dbReference type="InterPro" id="IPR009057">
    <property type="entry name" value="Homeodomain-like_sf"/>
</dbReference>
<reference evidence="5 6" key="1">
    <citation type="submission" date="2023-06" db="EMBL/GenBank/DDBJ databases">
        <title>Sporosarcina sp. nov., isolated from Korean traditional fermented seafood 'Jeotgal'.</title>
        <authorList>
            <person name="Yang A.I."/>
            <person name="Shin N.-R."/>
        </authorList>
    </citation>
    <scope>NUCLEOTIDE SEQUENCE [LARGE SCALE GENOMIC DNA]</scope>
    <source>
        <strain evidence="5 6">KCTC13119</strain>
    </source>
</reference>
<keyword evidence="1" id="KW-0805">Transcription regulation</keyword>
<keyword evidence="2" id="KW-0238">DNA-binding</keyword>
<dbReference type="PANTHER" id="PTHR40055">
    <property type="entry name" value="TRANSCRIPTIONAL REGULATOR YGIV-RELATED"/>
    <property type="match status" value="1"/>
</dbReference>
<keyword evidence="3" id="KW-0804">Transcription</keyword>
<dbReference type="SMART" id="SM00342">
    <property type="entry name" value="HTH_ARAC"/>
    <property type="match status" value="1"/>
</dbReference>
<dbReference type="Gene3D" id="1.10.10.60">
    <property type="entry name" value="Homeodomain-like"/>
    <property type="match status" value="2"/>
</dbReference>
<dbReference type="InterPro" id="IPR050908">
    <property type="entry name" value="SmbC-like"/>
</dbReference>
<dbReference type="Gene3D" id="3.20.80.10">
    <property type="entry name" value="Regulatory factor, effector binding domain"/>
    <property type="match status" value="1"/>
</dbReference>
<dbReference type="PROSITE" id="PS01124">
    <property type="entry name" value="HTH_ARAC_FAMILY_2"/>
    <property type="match status" value="1"/>
</dbReference>
<dbReference type="InterPro" id="IPR018062">
    <property type="entry name" value="HTH_AraC-typ_CS"/>
</dbReference>
<organism evidence="5 6">
    <name type="scientific">Sporosarcina saromensis</name>
    <dbReference type="NCBI Taxonomy" id="359365"/>
    <lineage>
        <taxon>Bacteria</taxon>
        <taxon>Bacillati</taxon>
        <taxon>Bacillota</taxon>
        <taxon>Bacilli</taxon>
        <taxon>Bacillales</taxon>
        <taxon>Caryophanaceae</taxon>
        <taxon>Sporosarcina</taxon>
    </lineage>
</organism>